<sequence>MGVSLLVCVSAASWFASKPLAHGLDATKRDHGKVEMTPTALLMRTELLTSACELAIRRSLEVAPELLALASWPLDTNEPVECSGNDVVLTAMPEIPTLPENDFPDLETVDRRGQTNSAEVGQKKTEKLTQAPAGSTRSPFDNNLLVLADESLDDIRGGFEFADSALKVSFGIERAVFINGQLVTSTVLNVKDLQAAVGGGVPQVVVASNMPGSVGLVQNGAGNGIAAQVGANLGGTVIQNTLNNQTIQNVTTINATVNSAQMMRAMSVQSAVHDGIVNSLRR</sequence>
<protein>
    <submittedName>
        <fullName evidence="2">Uncharacterized protein</fullName>
    </submittedName>
</protein>
<accession>A0A133XP30</accession>
<evidence type="ECO:0000313" key="2">
    <source>
        <dbReference type="EMBL" id="KXB32692.1"/>
    </source>
</evidence>
<evidence type="ECO:0000313" key="3">
    <source>
        <dbReference type="Proteomes" id="UP000070186"/>
    </source>
</evidence>
<reference evidence="2 3" key="1">
    <citation type="submission" date="2015-12" db="EMBL/GenBank/DDBJ databases">
        <title>Nitrous oxide reduction kinetics distinguish bacteria harboring typical versus atypical NosZ.</title>
        <authorList>
            <person name="Yoon S."/>
            <person name="Nissen S."/>
            <person name="Park D."/>
            <person name="Sanford R.A."/>
            <person name="Loeffler F.E."/>
        </authorList>
    </citation>
    <scope>NUCLEOTIDE SEQUENCE [LARGE SCALE GENOMIC DNA]</scope>
    <source>
        <strain evidence="2 3">ATCC BAA-841</strain>
    </source>
</reference>
<evidence type="ECO:0000256" key="1">
    <source>
        <dbReference type="SAM" id="MobiDB-lite"/>
    </source>
</evidence>
<gene>
    <name evidence="2" type="ORF">AT959_00370</name>
</gene>
<feature type="region of interest" description="Disordered" evidence="1">
    <location>
        <begin position="111"/>
        <end position="135"/>
    </location>
</feature>
<dbReference type="EMBL" id="LODL01000002">
    <property type="protein sequence ID" value="KXB32692.1"/>
    <property type="molecule type" value="Genomic_DNA"/>
</dbReference>
<dbReference type="Proteomes" id="UP000070186">
    <property type="component" value="Unassembled WGS sequence"/>
</dbReference>
<proteinExistence type="predicted"/>
<dbReference type="AlphaFoldDB" id="A0A133XP30"/>
<organism evidence="2 3">
    <name type="scientific">Dechloromonas denitrificans</name>
    <dbReference type="NCBI Taxonomy" id="281362"/>
    <lineage>
        <taxon>Bacteria</taxon>
        <taxon>Pseudomonadati</taxon>
        <taxon>Pseudomonadota</taxon>
        <taxon>Betaproteobacteria</taxon>
        <taxon>Rhodocyclales</taxon>
        <taxon>Azonexaceae</taxon>
        <taxon>Dechloromonas</taxon>
    </lineage>
</organism>
<name>A0A133XP30_9RHOO</name>
<keyword evidence="3" id="KW-1185">Reference proteome</keyword>
<comment type="caution">
    <text evidence="2">The sequence shown here is derived from an EMBL/GenBank/DDBJ whole genome shotgun (WGS) entry which is preliminary data.</text>
</comment>
<dbReference type="STRING" id="281362.AT959_00370"/>